<proteinExistence type="predicted"/>
<evidence type="ECO:0000256" key="1">
    <source>
        <dbReference type="SAM" id="MobiDB-lite"/>
    </source>
</evidence>
<sequence>MSGYSSTSSFSSGSPSSNPGTVTGSTPSTVITIDPRPPCNVLFWIDASTEAYAVPPTVQARRPAQEAARAQPQAQAFQVQLEALVRPRSNLQGALIPAQLQARQMQLVVPALPQIRVPEAARVQLQVQAEVPSHHQVQSPEAVLSRARALQGLALPTVPLPLQAPPQEGALSQARVLQDQAQLRVPLPAQPQLAVPLPRQAQSQEGALFQAPVQPGQVQVTALDHLRVQSQVVARRQARVQPRQVPATVLALHRVESPQGARTQAQVQHRQVQARALGPPQAQSQQEAVAKPLVLLPLQVPDRRLAPLFRPLIPAPRTRLMLHPLKFLP</sequence>
<feature type="region of interest" description="Disordered" evidence="1">
    <location>
        <begin position="1"/>
        <end position="31"/>
    </location>
</feature>
<name>A0AA36CTS5_9BILA</name>
<feature type="compositionally biased region" description="Low complexity" evidence="1">
    <location>
        <begin position="1"/>
        <end position="29"/>
    </location>
</feature>
<organism evidence="2 3">
    <name type="scientific">Mesorhabditis spiculigera</name>
    <dbReference type="NCBI Taxonomy" id="96644"/>
    <lineage>
        <taxon>Eukaryota</taxon>
        <taxon>Metazoa</taxon>
        <taxon>Ecdysozoa</taxon>
        <taxon>Nematoda</taxon>
        <taxon>Chromadorea</taxon>
        <taxon>Rhabditida</taxon>
        <taxon>Rhabditina</taxon>
        <taxon>Rhabditomorpha</taxon>
        <taxon>Rhabditoidea</taxon>
        <taxon>Rhabditidae</taxon>
        <taxon>Mesorhabditinae</taxon>
        <taxon>Mesorhabditis</taxon>
    </lineage>
</organism>
<accession>A0AA36CTS5</accession>
<dbReference type="Proteomes" id="UP001177023">
    <property type="component" value="Unassembled WGS sequence"/>
</dbReference>
<dbReference type="EMBL" id="CATQJA010002635">
    <property type="protein sequence ID" value="CAJ0575111.1"/>
    <property type="molecule type" value="Genomic_DNA"/>
</dbReference>
<keyword evidence="3" id="KW-1185">Reference proteome</keyword>
<reference evidence="2" key="1">
    <citation type="submission" date="2023-06" db="EMBL/GenBank/DDBJ databases">
        <authorList>
            <person name="Delattre M."/>
        </authorList>
    </citation>
    <scope>NUCLEOTIDE SEQUENCE</scope>
    <source>
        <strain evidence="2">AF72</strain>
    </source>
</reference>
<comment type="caution">
    <text evidence="2">The sequence shown here is derived from an EMBL/GenBank/DDBJ whole genome shotgun (WGS) entry which is preliminary data.</text>
</comment>
<evidence type="ECO:0000313" key="3">
    <source>
        <dbReference type="Proteomes" id="UP001177023"/>
    </source>
</evidence>
<evidence type="ECO:0000313" key="2">
    <source>
        <dbReference type="EMBL" id="CAJ0575111.1"/>
    </source>
</evidence>
<protein>
    <submittedName>
        <fullName evidence="2">Uncharacterized protein</fullName>
    </submittedName>
</protein>
<feature type="non-terminal residue" evidence="2">
    <location>
        <position position="1"/>
    </location>
</feature>
<dbReference type="AlphaFoldDB" id="A0AA36CTS5"/>
<gene>
    <name evidence="2" type="ORF">MSPICULIGERA_LOCUS13427</name>
</gene>